<feature type="transmembrane region" description="Helical" evidence="5">
    <location>
        <begin position="748"/>
        <end position="772"/>
    </location>
</feature>
<feature type="transmembrane region" description="Helical" evidence="5">
    <location>
        <begin position="405"/>
        <end position="422"/>
    </location>
</feature>
<evidence type="ECO:0000313" key="7">
    <source>
        <dbReference type="Proteomes" id="UP000837675"/>
    </source>
</evidence>
<evidence type="ECO:0000256" key="3">
    <source>
        <dbReference type="ARBA" id="ARBA00023136"/>
    </source>
</evidence>
<keyword evidence="1 5" id="KW-0812">Transmembrane</keyword>
<feature type="transmembrane region" description="Helical" evidence="5">
    <location>
        <begin position="646"/>
        <end position="667"/>
    </location>
</feature>
<dbReference type="Pfam" id="PF04610">
    <property type="entry name" value="TrbL"/>
    <property type="match status" value="1"/>
</dbReference>
<organism evidence="6 7">
    <name type="scientific">Hyalomma marginatum</name>
    <dbReference type="NCBI Taxonomy" id="34627"/>
    <lineage>
        <taxon>Eukaryota</taxon>
        <taxon>Metazoa</taxon>
        <taxon>Ecdysozoa</taxon>
        <taxon>Arthropoda</taxon>
        <taxon>Chelicerata</taxon>
        <taxon>Arachnida</taxon>
        <taxon>Acari</taxon>
        <taxon>Parasitiformes</taxon>
        <taxon>Ixodida</taxon>
        <taxon>Ixodoidea</taxon>
        <taxon>Ixodidae</taxon>
        <taxon>Hyalomminae</taxon>
        <taxon>Hyalomma</taxon>
    </lineage>
</organism>
<reference evidence="6" key="1">
    <citation type="submission" date="2021-06" db="EMBL/GenBank/DDBJ databases">
        <authorList>
            <person name="Nardi T."/>
            <person name="Nardi T."/>
        </authorList>
    </citation>
    <scope>NUCLEOTIDE SEQUENCE</scope>
</reference>
<evidence type="ECO:0000256" key="5">
    <source>
        <dbReference type="SAM" id="Phobius"/>
    </source>
</evidence>
<feature type="transmembrane region" description="Helical" evidence="5">
    <location>
        <begin position="609"/>
        <end position="634"/>
    </location>
</feature>
<feature type="transmembrane region" description="Helical" evidence="5">
    <location>
        <begin position="434"/>
        <end position="453"/>
    </location>
</feature>
<evidence type="ECO:0000313" key="6">
    <source>
        <dbReference type="EMBL" id="CAG7591869.1"/>
    </source>
</evidence>
<feature type="compositionally biased region" description="Gly residues" evidence="4">
    <location>
        <begin position="835"/>
        <end position="849"/>
    </location>
</feature>
<feature type="transmembrane region" description="Helical" evidence="5">
    <location>
        <begin position="563"/>
        <end position="580"/>
    </location>
</feature>
<keyword evidence="2 5" id="KW-1133">Transmembrane helix</keyword>
<dbReference type="EMBL" id="CAJVAF010000215">
    <property type="protein sequence ID" value="CAG7591869.1"/>
    <property type="molecule type" value="Genomic_DNA"/>
</dbReference>
<accession>A0A8S4BUM4</accession>
<comment type="caution">
    <text evidence="6">The sequence shown here is derived from an EMBL/GenBank/DDBJ whole genome shotgun (WGS) entry which is preliminary data.</text>
</comment>
<sequence>MFPILILNGRALAFDSMIEFESRSVTDSGFGYLGNIDNCFTSGKATWPWEYGAFNNTCIPTMLSKNKNSCKDGGVGGLALITNVGRGAVYAAMLTAMPVGTIFALLAMGIEYVIMIDLCTNAYIVAPHEYINFEQGWVQCEEKGANLVLNTHPNALTAVDVPFYYHCDPFYDPDTGTTLKSGVEEDEALIGKTWGYMGAASPYCAGNAAKYAKKDMVGKVVVHYVSGWDRFWSGLNRCKAGGQGSPKRQELILAAKKSDNDKYQLPAHYHAYYRFVSGVGKVQLCVVTPYTLLPIRIGCSYVPPPAEDLDLDEFLKVYLQDTRCYYFITGRSDLNALGKSLRDTDELGIQKKYVKDFLSSDMHIISTVIGCMQDLLMKVFIEPSGANVNGQKPFFQIVQERLKQIVYAALVLYVTLVGIKIITAAELPQRGELIMYVIKFGLVLYFATGNAWYEVKNGEKVGLYPALLSASSEIAGFFMGAQNDNDPIGFCQYQLEGFNLFGEREIPVSAVIQSTGTEGASSGYILNQTLQPTMGFKDKVKITVWDLIDCKLLNYLNLGSCKYTIAGLIGVWLISAAILVSMQGFLLGVVSFIYCQMLLLVIFKFIHIFILSMFVLTILVLVSPIIICFALFDYTKSIFQKWMQLIIGYILYPALLFAFIALMLATFDSVFFGDIDLVNNRNDIKKACTGVDSVFCTTYEAVGADPCSANLGNINGTLTETFDLGPLGKFTILKDIFVGTYLDAVLKLMLFAFLFYLFLGSVSGFLAILTGVQDLGSMAKGSINIAAIMAAVGSGRAAGGTSAAANESGGVKGGGKGGKEGGGGDKVREGISAAGSGGGGGGGIPGGGS</sequence>
<dbReference type="InterPro" id="IPR007688">
    <property type="entry name" value="Conjugal_tfr_TrbL/VirB6"/>
</dbReference>
<evidence type="ECO:0000256" key="2">
    <source>
        <dbReference type="ARBA" id="ARBA00022989"/>
    </source>
</evidence>
<dbReference type="GO" id="GO:0030255">
    <property type="term" value="P:protein secretion by the type IV secretion system"/>
    <property type="evidence" value="ECO:0007669"/>
    <property type="project" value="InterPro"/>
</dbReference>
<proteinExistence type="predicted"/>
<dbReference type="AlphaFoldDB" id="A0A8S4BUM4"/>
<protein>
    <submittedName>
        <fullName evidence="6">Type IV secretion system protein</fullName>
    </submittedName>
</protein>
<dbReference type="Proteomes" id="UP000837675">
    <property type="component" value="Unassembled WGS sequence"/>
</dbReference>
<evidence type="ECO:0000256" key="1">
    <source>
        <dbReference type="ARBA" id="ARBA00022692"/>
    </source>
</evidence>
<gene>
    <name evidence="6" type="ORF">MHYMCMPASI_00497</name>
</gene>
<feature type="transmembrane region" description="Helical" evidence="5">
    <location>
        <begin position="88"/>
        <end position="110"/>
    </location>
</feature>
<feature type="compositionally biased region" description="Basic and acidic residues" evidence="4">
    <location>
        <begin position="817"/>
        <end position="829"/>
    </location>
</feature>
<keyword evidence="7" id="KW-1185">Reference proteome</keyword>
<name>A0A8S4BUM4_9ACAR</name>
<keyword evidence="3 5" id="KW-0472">Membrane</keyword>
<feature type="region of interest" description="Disordered" evidence="4">
    <location>
        <begin position="802"/>
        <end position="849"/>
    </location>
</feature>
<evidence type="ECO:0000256" key="4">
    <source>
        <dbReference type="SAM" id="MobiDB-lite"/>
    </source>
</evidence>